<dbReference type="InterPro" id="IPR011057">
    <property type="entry name" value="Mss4-like_sf"/>
</dbReference>
<evidence type="ECO:0000259" key="5">
    <source>
        <dbReference type="PROSITE" id="PS51891"/>
    </source>
</evidence>
<keyword evidence="4" id="KW-0456">Lyase</keyword>
<name>A0AAN7CJV4_9PEZI</name>
<dbReference type="SUPFAM" id="SSF51316">
    <property type="entry name" value="Mss4-like"/>
    <property type="match status" value="2"/>
</dbReference>
<organism evidence="6 7">
    <name type="scientific">Corynascus novoguineensis</name>
    <dbReference type="NCBI Taxonomy" id="1126955"/>
    <lineage>
        <taxon>Eukaryota</taxon>
        <taxon>Fungi</taxon>
        <taxon>Dikarya</taxon>
        <taxon>Ascomycota</taxon>
        <taxon>Pezizomycotina</taxon>
        <taxon>Sordariomycetes</taxon>
        <taxon>Sordariomycetidae</taxon>
        <taxon>Sordariales</taxon>
        <taxon>Chaetomiaceae</taxon>
        <taxon>Corynascus</taxon>
    </lineage>
</organism>
<evidence type="ECO:0000256" key="2">
    <source>
        <dbReference type="ARBA" id="ARBA00022723"/>
    </source>
</evidence>
<dbReference type="GO" id="GO:0046872">
    <property type="term" value="F:metal ion binding"/>
    <property type="evidence" value="ECO:0007669"/>
    <property type="project" value="UniProtKB-KW"/>
</dbReference>
<keyword evidence="2" id="KW-0479">Metal-binding</keyword>
<keyword evidence="3" id="KW-0862">Zinc</keyword>
<reference evidence="6" key="1">
    <citation type="journal article" date="2023" name="Mol. Phylogenet. Evol.">
        <title>Genome-scale phylogeny and comparative genomics of the fungal order Sordariales.</title>
        <authorList>
            <person name="Hensen N."/>
            <person name="Bonometti L."/>
            <person name="Westerberg I."/>
            <person name="Brannstrom I.O."/>
            <person name="Guillou S."/>
            <person name="Cros-Aarteil S."/>
            <person name="Calhoun S."/>
            <person name="Haridas S."/>
            <person name="Kuo A."/>
            <person name="Mondo S."/>
            <person name="Pangilinan J."/>
            <person name="Riley R."/>
            <person name="LaButti K."/>
            <person name="Andreopoulos B."/>
            <person name="Lipzen A."/>
            <person name="Chen C."/>
            <person name="Yan M."/>
            <person name="Daum C."/>
            <person name="Ng V."/>
            <person name="Clum A."/>
            <person name="Steindorff A."/>
            <person name="Ohm R.A."/>
            <person name="Martin F."/>
            <person name="Silar P."/>
            <person name="Natvig D.O."/>
            <person name="Lalanne C."/>
            <person name="Gautier V."/>
            <person name="Ament-Velasquez S.L."/>
            <person name="Kruys A."/>
            <person name="Hutchinson M.I."/>
            <person name="Powell A.J."/>
            <person name="Barry K."/>
            <person name="Miller A.N."/>
            <person name="Grigoriev I.V."/>
            <person name="Debuchy R."/>
            <person name="Gladieux P."/>
            <person name="Hiltunen Thoren M."/>
            <person name="Johannesson H."/>
        </authorList>
    </citation>
    <scope>NUCLEOTIDE SEQUENCE</scope>
    <source>
        <strain evidence="6">CBS 359.72</strain>
    </source>
</reference>
<dbReference type="PANTHER" id="PTHR33337:SF31">
    <property type="entry name" value="DUF636 DOMAIN PROTEIN (AFU_ORTHOLOGUE AFUA_2G12650)"/>
    <property type="match status" value="1"/>
</dbReference>
<keyword evidence="7" id="KW-1185">Reference proteome</keyword>
<dbReference type="AlphaFoldDB" id="A0AAN7CJV4"/>
<reference evidence="6" key="2">
    <citation type="submission" date="2023-05" db="EMBL/GenBank/DDBJ databases">
        <authorList>
            <consortium name="Lawrence Berkeley National Laboratory"/>
            <person name="Steindorff A."/>
            <person name="Hensen N."/>
            <person name="Bonometti L."/>
            <person name="Westerberg I."/>
            <person name="Brannstrom I.O."/>
            <person name="Guillou S."/>
            <person name="Cros-Aarteil S."/>
            <person name="Calhoun S."/>
            <person name="Haridas S."/>
            <person name="Kuo A."/>
            <person name="Mondo S."/>
            <person name="Pangilinan J."/>
            <person name="Riley R."/>
            <person name="Labutti K."/>
            <person name="Andreopoulos B."/>
            <person name="Lipzen A."/>
            <person name="Chen C."/>
            <person name="Yanf M."/>
            <person name="Daum C."/>
            <person name="Ng V."/>
            <person name="Clum A."/>
            <person name="Ohm R."/>
            <person name="Martin F."/>
            <person name="Silar P."/>
            <person name="Natvig D."/>
            <person name="Lalanne C."/>
            <person name="Gautier V."/>
            <person name="Ament-Velasquez S.L."/>
            <person name="Kruys A."/>
            <person name="Hutchinson M.I."/>
            <person name="Powell A.J."/>
            <person name="Barry K."/>
            <person name="Miller A.N."/>
            <person name="Grigoriev I.V."/>
            <person name="Debuchy R."/>
            <person name="Gladieux P."/>
            <person name="Thoren M.H."/>
            <person name="Johannesson H."/>
        </authorList>
    </citation>
    <scope>NUCLEOTIDE SEQUENCE</scope>
    <source>
        <strain evidence="6">CBS 359.72</strain>
    </source>
</reference>
<comment type="caution">
    <text evidence="6">The sequence shown here is derived from an EMBL/GenBank/DDBJ whole genome shotgun (WGS) entry which is preliminary data.</text>
</comment>
<dbReference type="Gene3D" id="3.90.1590.10">
    <property type="entry name" value="glutathione-dependent formaldehyde- activating enzyme (gfa)"/>
    <property type="match status" value="1"/>
</dbReference>
<evidence type="ECO:0000256" key="1">
    <source>
        <dbReference type="ARBA" id="ARBA00005495"/>
    </source>
</evidence>
<evidence type="ECO:0000313" key="7">
    <source>
        <dbReference type="Proteomes" id="UP001303647"/>
    </source>
</evidence>
<dbReference type="InterPro" id="IPR006913">
    <property type="entry name" value="CENP-V/GFA"/>
</dbReference>
<dbReference type="PROSITE" id="PS51891">
    <property type="entry name" value="CENP_V_GFA"/>
    <property type="match status" value="1"/>
</dbReference>
<dbReference type="PANTHER" id="PTHR33337">
    <property type="entry name" value="GFA DOMAIN-CONTAINING PROTEIN"/>
    <property type="match status" value="1"/>
</dbReference>
<proteinExistence type="inferred from homology"/>
<evidence type="ECO:0000256" key="3">
    <source>
        <dbReference type="ARBA" id="ARBA00022833"/>
    </source>
</evidence>
<dbReference type="EMBL" id="MU857878">
    <property type="protein sequence ID" value="KAK4243115.1"/>
    <property type="molecule type" value="Genomic_DNA"/>
</dbReference>
<evidence type="ECO:0000313" key="6">
    <source>
        <dbReference type="EMBL" id="KAK4243115.1"/>
    </source>
</evidence>
<gene>
    <name evidence="6" type="ORF">C7999DRAFT_44999</name>
</gene>
<dbReference type="GO" id="GO:0016846">
    <property type="term" value="F:carbon-sulfur lyase activity"/>
    <property type="evidence" value="ECO:0007669"/>
    <property type="project" value="InterPro"/>
</dbReference>
<feature type="domain" description="CENP-V/GFA" evidence="5">
    <location>
        <begin position="8"/>
        <end position="137"/>
    </location>
</feature>
<dbReference type="Proteomes" id="UP001303647">
    <property type="component" value="Unassembled WGS sequence"/>
</dbReference>
<protein>
    <recommendedName>
        <fullName evidence="5">CENP-V/GFA domain-containing protein</fullName>
    </recommendedName>
</protein>
<dbReference type="Pfam" id="PF04828">
    <property type="entry name" value="GFA"/>
    <property type="match status" value="1"/>
</dbReference>
<sequence>MATSTITLKAQCLCRAQTFTATVPVSSLPLKGSSCHCTSCRHVMGALRSSDAVWPGPRENIVTAADATAAAAKGDDGAPVLKRYAHSPRVNVLFCGRCGSGLFFEEWENADEVRQFPDKASYLVFTGVLSVEGEQNKSQSSPLPPVVRFEDHMFVGDTLDGGAACWLRGMNGEGQPATRIWLGRRNKSEEVPLGTIWPALENQPTYEVNLKEVEVEKGTVPIRCHCGGIDLVLHAGEAQREYAEKQRRGEELPWFVDPVTHKLLGSLDACDSCRIAGASEVYTWTFAQLKYISFAGADPCGFPENTTQLRAAISTKESRDPRFGEISFYASSSDVQRYFCGRCSATLFYAVDERPDIVDVAVGLLDSPDGARAESALAWSFVKKMGSRNDMIATWREGMLYAVEKELEEFRIGRGYPKSWRRIALEQAEEAAKSQ</sequence>
<accession>A0AAN7CJV4</accession>
<dbReference type="Gene3D" id="2.170.150.70">
    <property type="match status" value="1"/>
</dbReference>
<evidence type="ECO:0000256" key="4">
    <source>
        <dbReference type="ARBA" id="ARBA00023239"/>
    </source>
</evidence>
<comment type="similarity">
    <text evidence="1">Belongs to the Gfa family.</text>
</comment>